<evidence type="ECO:0000313" key="2">
    <source>
        <dbReference type="EMBL" id="VUX00210.1"/>
    </source>
</evidence>
<dbReference type="InterPro" id="IPR046348">
    <property type="entry name" value="SIS_dom_sf"/>
</dbReference>
<dbReference type="CDD" id="cd05013">
    <property type="entry name" value="SIS_RpiR"/>
    <property type="match status" value="1"/>
</dbReference>
<dbReference type="InterPro" id="IPR035472">
    <property type="entry name" value="RpiR-like_SIS"/>
</dbReference>
<sequence length="238" mass="26980">MLLDQLKEQTDLTHHEKIVAEYILKHLTEFESLSAADLAQEPITGDSRYQDIIETLPKIYDKSLTNTKLSLHKTSINRIANYLQQAERLDLYGIGISYLLAQTAAFKFATLGLEVQAYESLNHHYLAARKDQRTVSLLISFTGRNAQIIEMARYLREKTDSYVVALAGPHHADLLPWCHELVEIPNRDALLSLDVISSFTGANYVLDIFFALLLAKRYDHQAATSLKMLTERSLADKS</sequence>
<dbReference type="OrthoDB" id="1648815at2"/>
<dbReference type="GO" id="GO:1901135">
    <property type="term" value="P:carbohydrate derivative metabolic process"/>
    <property type="evidence" value="ECO:0007669"/>
    <property type="project" value="InterPro"/>
</dbReference>
<dbReference type="SUPFAM" id="SSF53697">
    <property type="entry name" value="SIS domain"/>
    <property type="match status" value="1"/>
</dbReference>
<dbReference type="Proteomes" id="UP000385544">
    <property type="component" value="Unassembled WGS sequence"/>
</dbReference>
<dbReference type="PROSITE" id="PS51464">
    <property type="entry name" value="SIS"/>
    <property type="match status" value="1"/>
</dbReference>
<gene>
    <name evidence="2" type="ORF">SCSS39_01014</name>
</gene>
<dbReference type="GO" id="GO:0003677">
    <property type="term" value="F:DNA binding"/>
    <property type="evidence" value="ECO:0007669"/>
    <property type="project" value="UniProtKB-KW"/>
</dbReference>
<dbReference type="RefSeq" id="WP_144209056.1">
    <property type="nucleotide sequence ID" value="NZ_CABHMZ010000015.1"/>
</dbReference>
<dbReference type="EMBL" id="CABHMZ010000015">
    <property type="protein sequence ID" value="VUX00210.1"/>
    <property type="molecule type" value="Genomic_DNA"/>
</dbReference>
<dbReference type="InterPro" id="IPR047640">
    <property type="entry name" value="RpiR-like"/>
</dbReference>
<accession>A0A564SYN6</accession>
<dbReference type="PANTHER" id="PTHR30514:SF1">
    <property type="entry name" value="HTH-TYPE TRANSCRIPTIONAL REGULATOR HEXR-RELATED"/>
    <property type="match status" value="1"/>
</dbReference>
<dbReference type="GO" id="GO:0097367">
    <property type="term" value="F:carbohydrate derivative binding"/>
    <property type="evidence" value="ECO:0007669"/>
    <property type="project" value="InterPro"/>
</dbReference>
<dbReference type="PANTHER" id="PTHR30514">
    <property type="entry name" value="GLUCOKINASE"/>
    <property type="match status" value="1"/>
</dbReference>
<evidence type="ECO:0000259" key="1">
    <source>
        <dbReference type="PROSITE" id="PS51464"/>
    </source>
</evidence>
<dbReference type="Pfam" id="PF01380">
    <property type="entry name" value="SIS"/>
    <property type="match status" value="1"/>
</dbReference>
<dbReference type="Gene3D" id="3.40.50.10490">
    <property type="entry name" value="Glucose-6-phosphate isomerase like protein, domain 1"/>
    <property type="match status" value="1"/>
</dbReference>
<evidence type="ECO:0000313" key="3">
    <source>
        <dbReference type="Proteomes" id="UP000385544"/>
    </source>
</evidence>
<feature type="domain" description="SIS" evidence="1">
    <location>
        <begin position="79"/>
        <end position="238"/>
    </location>
</feature>
<dbReference type="AlphaFoldDB" id="A0A564SYN6"/>
<keyword evidence="2" id="KW-0238">DNA-binding</keyword>
<proteinExistence type="predicted"/>
<organism evidence="2 3">
    <name type="scientific">Streptococcus constellatus</name>
    <dbReference type="NCBI Taxonomy" id="76860"/>
    <lineage>
        <taxon>Bacteria</taxon>
        <taxon>Bacillati</taxon>
        <taxon>Bacillota</taxon>
        <taxon>Bacilli</taxon>
        <taxon>Lactobacillales</taxon>
        <taxon>Streptococcaceae</taxon>
        <taxon>Streptococcus</taxon>
        <taxon>Streptococcus anginosus group</taxon>
    </lineage>
</organism>
<protein>
    <submittedName>
        <fullName evidence="2">DNA-binding transcriptional regulator HexR</fullName>
    </submittedName>
</protein>
<dbReference type="GO" id="GO:0003700">
    <property type="term" value="F:DNA-binding transcription factor activity"/>
    <property type="evidence" value="ECO:0007669"/>
    <property type="project" value="InterPro"/>
</dbReference>
<name>A0A564SYN6_STRCV</name>
<dbReference type="InterPro" id="IPR001347">
    <property type="entry name" value="SIS_dom"/>
</dbReference>
<reference evidence="2 3" key="1">
    <citation type="submission" date="2019-07" db="EMBL/GenBank/DDBJ databases">
        <authorList>
            <person name="Hibberd C M."/>
            <person name="Gehrig L. J."/>
            <person name="Chang H.-W."/>
            <person name="Venkatesh S."/>
        </authorList>
    </citation>
    <scope>NUCLEOTIDE SEQUENCE [LARGE SCALE GENOMIC DNA]</scope>
    <source>
        <strain evidence="2">Streptococcus_constellatus_SS_Bg39</strain>
    </source>
</reference>